<dbReference type="GO" id="GO:0008610">
    <property type="term" value="P:lipid biosynthetic process"/>
    <property type="evidence" value="ECO:0007669"/>
    <property type="project" value="UniProtKB-ARBA"/>
</dbReference>
<dbReference type="GO" id="GO:0003824">
    <property type="term" value="F:catalytic activity"/>
    <property type="evidence" value="ECO:0007669"/>
    <property type="project" value="InterPro"/>
</dbReference>
<dbReference type="PANTHER" id="PTHR45527">
    <property type="entry name" value="NONRIBOSOMAL PEPTIDE SYNTHETASE"/>
    <property type="match status" value="1"/>
</dbReference>
<dbReference type="PANTHER" id="PTHR45527:SF1">
    <property type="entry name" value="FATTY ACID SYNTHASE"/>
    <property type="match status" value="1"/>
</dbReference>
<dbReference type="GO" id="GO:0005829">
    <property type="term" value="C:cytosol"/>
    <property type="evidence" value="ECO:0007669"/>
    <property type="project" value="TreeGrafter"/>
</dbReference>
<organism evidence="3">
    <name type="scientific">Streptomyces sp. DSM 5940</name>
    <dbReference type="NCBI Taxonomy" id="991132"/>
    <lineage>
        <taxon>Bacteria</taxon>
        <taxon>Bacillati</taxon>
        <taxon>Actinomycetota</taxon>
        <taxon>Actinomycetes</taxon>
        <taxon>Kitasatosporales</taxon>
        <taxon>Streptomycetaceae</taxon>
        <taxon>Streptomyces</taxon>
    </lineage>
</organism>
<dbReference type="Gene3D" id="3.30.559.30">
    <property type="entry name" value="Nonribosomal peptide synthetase, condensation domain"/>
    <property type="match status" value="1"/>
</dbReference>
<dbReference type="Gene3D" id="3.30.559.10">
    <property type="entry name" value="Chloramphenicol acetyltransferase-like domain"/>
    <property type="match status" value="1"/>
</dbReference>
<dbReference type="InterPro" id="IPR036736">
    <property type="entry name" value="ACP-like_sf"/>
</dbReference>
<proteinExistence type="predicted"/>
<dbReference type="EMBL" id="HQ287563">
    <property type="protein sequence ID" value="ADY76666.1"/>
    <property type="molecule type" value="Genomic_DNA"/>
</dbReference>
<dbReference type="SUPFAM" id="SSF47336">
    <property type="entry name" value="ACP-like"/>
    <property type="match status" value="1"/>
</dbReference>
<dbReference type="Gene3D" id="1.10.1200.10">
    <property type="entry name" value="ACP-like"/>
    <property type="match status" value="1"/>
</dbReference>
<evidence type="ECO:0000256" key="1">
    <source>
        <dbReference type="SAM" id="MobiDB-lite"/>
    </source>
</evidence>
<evidence type="ECO:0000259" key="2">
    <source>
        <dbReference type="Pfam" id="PF00668"/>
    </source>
</evidence>
<protein>
    <submittedName>
        <fullName evidence="3">Non-ribosomal peptide synthetase</fullName>
    </submittedName>
</protein>
<feature type="region of interest" description="Disordered" evidence="1">
    <location>
        <begin position="447"/>
        <end position="480"/>
    </location>
</feature>
<dbReference type="GO" id="GO:0043041">
    <property type="term" value="P:amino acid activation for nonribosomal peptide biosynthetic process"/>
    <property type="evidence" value="ECO:0007669"/>
    <property type="project" value="TreeGrafter"/>
</dbReference>
<dbReference type="AlphaFoldDB" id="F1CHS4"/>
<dbReference type="GO" id="GO:0044550">
    <property type="term" value="P:secondary metabolite biosynthetic process"/>
    <property type="evidence" value="ECO:0007669"/>
    <property type="project" value="TreeGrafter"/>
</dbReference>
<accession>F1CHS4</accession>
<dbReference type="InterPro" id="IPR023213">
    <property type="entry name" value="CAT-like_dom_sf"/>
</dbReference>
<dbReference type="Pfam" id="PF00668">
    <property type="entry name" value="Condensation"/>
    <property type="match status" value="1"/>
</dbReference>
<feature type="domain" description="Condensation" evidence="2">
    <location>
        <begin position="2"/>
        <end position="441"/>
    </location>
</feature>
<feature type="compositionally biased region" description="Basic and acidic residues" evidence="1">
    <location>
        <begin position="449"/>
        <end position="459"/>
    </location>
</feature>
<dbReference type="SUPFAM" id="SSF52777">
    <property type="entry name" value="CoA-dependent acyltransferases"/>
    <property type="match status" value="2"/>
</dbReference>
<dbReference type="InterPro" id="IPR001242">
    <property type="entry name" value="Condensation_dom"/>
</dbReference>
<reference evidence="3" key="1">
    <citation type="journal article" date="2011" name="ChemBioChem">
        <title>Identification of a napsamycin biosynthesis gene cluster by genome mining.</title>
        <authorList>
            <person name="Kaysser L."/>
            <person name="Tang X."/>
            <person name="Wemakor E."/>
            <person name="Sedding K."/>
            <person name="Hennig S."/>
            <person name="Siebenberg S."/>
            <person name="Gust B."/>
        </authorList>
    </citation>
    <scope>NUCLEOTIDE SEQUENCE</scope>
    <source>
        <strain evidence="3">DSM 5940</strain>
    </source>
</reference>
<name>F1CHS4_9ACTN</name>
<gene>
    <name evidence="3" type="primary">npsP4</name>
</gene>
<dbReference type="GO" id="GO:0031177">
    <property type="term" value="F:phosphopantetheine binding"/>
    <property type="evidence" value="ECO:0007669"/>
    <property type="project" value="TreeGrafter"/>
</dbReference>
<sequence length="553" mass="60467">MFPLSAAQQIVWLQQQVLPESRAYHATAVVEFHGEFDPVVIRRCIADAVGRHDAFRIRMCDTDSGIPAQEVVADISVEVSQYDLRDADDPAVRRGELLRGQVSTAFDLRTAPLVRWMLLHLADGHWQLAMTEHHLVHDGRSTVIFLGDVLDQYAAEMSGGDHVPEAAPSYEEYVAHTGSDEYRARVAADVAWWAERLDGARFSIDFPTLGTRRSALFDHRGGQFRQVLSAPLMDRVRDVAQESGHTVFATLLAVYSELCRRHSGQDELVIGMPLANRPVEFEHTVGMMVGAVPLRLAIDPLAPGSDLAEEAMTAVFDAIDHESAPIQDLVTALKRSSKGLGNPLFNIMFAMHDAPCPPVKIPGLSVNMEIAVSAGSTKFDLSVVVMPDKVLQADHGDHGYELVWEYSTQMFGPEDVETLATGFETLLRAYVARPSAPIGTLAPAVAARPARDARDKDEEFGAAEVAPRAGDAPATDAGTPSGSLWLQAFRHILERDDIDEDTDFFQAGGYSLLVPLLVAHYETLAGRRTPPSLVFEFSLPRELEAATAAMAGR</sequence>
<evidence type="ECO:0000313" key="3">
    <source>
        <dbReference type="EMBL" id="ADY76666.1"/>
    </source>
</evidence>